<proteinExistence type="predicted"/>
<sequence length="205" mass="22513">MSLCGYNRRHLSRNRFAPVARSVGKKTRPIAPHSQPGAVARALESIPVFWTALSMGVVTAEPVGAGTEGRVALGPDPDHCCSLTIATLPSLAFSPALGSCGRLVGGKEKQQKEDTEVLQQTEDERGPACNTVDKWHKQGKERKEERGPFPVYEYQQLYTTTNYIKEPRLFRVAISMPSTCSTPRVSEANLRENGMPTPPATKRHL</sequence>
<evidence type="ECO:0000313" key="2">
    <source>
        <dbReference type="EMBL" id="TNN63699.1"/>
    </source>
</evidence>
<dbReference type="EMBL" id="SRLO01000268">
    <property type="protein sequence ID" value="TNN63699.1"/>
    <property type="molecule type" value="Genomic_DNA"/>
</dbReference>
<protein>
    <submittedName>
        <fullName evidence="2">Uncharacterized protein</fullName>
    </submittedName>
</protein>
<keyword evidence="3" id="KW-1185">Reference proteome</keyword>
<evidence type="ECO:0000313" key="3">
    <source>
        <dbReference type="Proteomes" id="UP000314294"/>
    </source>
</evidence>
<accession>A0A4Z2HCY9</accession>
<gene>
    <name evidence="2" type="ORF">EYF80_026117</name>
</gene>
<dbReference type="Proteomes" id="UP000314294">
    <property type="component" value="Unassembled WGS sequence"/>
</dbReference>
<organism evidence="2 3">
    <name type="scientific">Liparis tanakae</name>
    <name type="common">Tanaka's snailfish</name>
    <dbReference type="NCBI Taxonomy" id="230148"/>
    <lineage>
        <taxon>Eukaryota</taxon>
        <taxon>Metazoa</taxon>
        <taxon>Chordata</taxon>
        <taxon>Craniata</taxon>
        <taxon>Vertebrata</taxon>
        <taxon>Euteleostomi</taxon>
        <taxon>Actinopterygii</taxon>
        <taxon>Neopterygii</taxon>
        <taxon>Teleostei</taxon>
        <taxon>Neoteleostei</taxon>
        <taxon>Acanthomorphata</taxon>
        <taxon>Eupercaria</taxon>
        <taxon>Perciformes</taxon>
        <taxon>Cottioidei</taxon>
        <taxon>Cottales</taxon>
        <taxon>Liparidae</taxon>
        <taxon>Liparis</taxon>
    </lineage>
</organism>
<reference evidence="2 3" key="1">
    <citation type="submission" date="2019-03" db="EMBL/GenBank/DDBJ databases">
        <title>First draft genome of Liparis tanakae, snailfish: a comprehensive survey of snailfish specific genes.</title>
        <authorList>
            <person name="Kim W."/>
            <person name="Song I."/>
            <person name="Jeong J.-H."/>
            <person name="Kim D."/>
            <person name="Kim S."/>
            <person name="Ryu S."/>
            <person name="Song J.Y."/>
            <person name="Lee S.K."/>
        </authorList>
    </citation>
    <scope>NUCLEOTIDE SEQUENCE [LARGE SCALE GENOMIC DNA]</scope>
    <source>
        <tissue evidence="2">Muscle</tissue>
    </source>
</reference>
<comment type="caution">
    <text evidence="2">The sequence shown here is derived from an EMBL/GenBank/DDBJ whole genome shotgun (WGS) entry which is preliminary data.</text>
</comment>
<evidence type="ECO:0000256" key="1">
    <source>
        <dbReference type="SAM" id="MobiDB-lite"/>
    </source>
</evidence>
<name>A0A4Z2HCY9_9TELE</name>
<feature type="compositionally biased region" description="Basic and acidic residues" evidence="1">
    <location>
        <begin position="106"/>
        <end position="115"/>
    </location>
</feature>
<feature type="region of interest" description="Disordered" evidence="1">
    <location>
        <begin position="106"/>
        <end position="127"/>
    </location>
</feature>
<dbReference type="AlphaFoldDB" id="A0A4Z2HCY9"/>